<dbReference type="PANTHER" id="PTHR10429">
    <property type="entry name" value="DNA-3-METHYLADENINE GLYCOSYLASE"/>
    <property type="match status" value="1"/>
</dbReference>
<dbReference type="EC" id="3.2.2.-" evidence="5"/>
<evidence type="ECO:0000256" key="2">
    <source>
        <dbReference type="ARBA" id="ARBA00022763"/>
    </source>
</evidence>
<evidence type="ECO:0000256" key="1">
    <source>
        <dbReference type="ARBA" id="ARBA00009232"/>
    </source>
</evidence>
<dbReference type="InterPro" id="IPR036995">
    <property type="entry name" value="MPG_sf"/>
</dbReference>
<dbReference type="CDD" id="cd00540">
    <property type="entry name" value="AAG"/>
    <property type="match status" value="1"/>
</dbReference>
<evidence type="ECO:0000313" key="6">
    <source>
        <dbReference type="EMBL" id="MFC3965748.1"/>
    </source>
</evidence>
<dbReference type="NCBIfam" id="TIGR00567">
    <property type="entry name" value="3mg"/>
    <property type="match status" value="1"/>
</dbReference>
<dbReference type="InterPro" id="IPR011034">
    <property type="entry name" value="Formyl_transferase-like_C_sf"/>
</dbReference>
<comment type="similarity">
    <text evidence="1 5">Belongs to the DNA glycosylase MPG family.</text>
</comment>
<dbReference type="EMBL" id="JBHSAX010000023">
    <property type="protein sequence ID" value="MFC3965748.1"/>
    <property type="molecule type" value="Genomic_DNA"/>
</dbReference>
<keyword evidence="7" id="KW-1185">Reference proteome</keyword>
<gene>
    <name evidence="6" type="ORF">ACFO0B_27485</name>
</gene>
<dbReference type="GO" id="GO:0016798">
    <property type="term" value="F:hydrolase activity, acting on glycosyl bonds"/>
    <property type="evidence" value="ECO:0007669"/>
    <property type="project" value="UniProtKB-KW"/>
</dbReference>
<dbReference type="Proteomes" id="UP001595696">
    <property type="component" value="Unassembled WGS sequence"/>
</dbReference>
<comment type="caution">
    <text evidence="6">The sequence shown here is derived from an EMBL/GenBank/DDBJ whole genome shotgun (WGS) entry which is preliminary data.</text>
</comment>
<keyword evidence="6" id="KW-0326">Glycosidase</keyword>
<keyword evidence="2 5" id="KW-0227">DNA damage</keyword>
<evidence type="ECO:0000256" key="4">
    <source>
        <dbReference type="ARBA" id="ARBA00023204"/>
    </source>
</evidence>
<dbReference type="InterPro" id="IPR003180">
    <property type="entry name" value="MPG"/>
</dbReference>
<dbReference type="NCBIfam" id="NF002003">
    <property type="entry name" value="PRK00802.1-3"/>
    <property type="match status" value="1"/>
</dbReference>
<evidence type="ECO:0000256" key="5">
    <source>
        <dbReference type="HAMAP-Rule" id="MF_00527"/>
    </source>
</evidence>
<dbReference type="Pfam" id="PF02245">
    <property type="entry name" value="Pur_DNA_glyco"/>
    <property type="match status" value="1"/>
</dbReference>
<dbReference type="PANTHER" id="PTHR10429:SF0">
    <property type="entry name" value="DNA-3-METHYLADENINE GLYCOSYLASE"/>
    <property type="match status" value="1"/>
</dbReference>
<reference evidence="7" key="1">
    <citation type="journal article" date="2019" name="Int. J. Syst. Evol. Microbiol.">
        <title>The Global Catalogue of Microorganisms (GCM) 10K type strain sequencing project: providing services to taxonomists for standard genome sequencing and annotation.</title>
        <authorList>
            <consortium name="The Broad Institute Genomics Platform"/>
            <consortium name="The Broad Institute Genome Sequencing Center for Infectious Disease"/>
            <person name="Wu L."/>
            <person name="Ma J."/>
        </authorList>
    </citation>
    <scope>NUCLEOTIDE SEQUENCE [LARGE SCALE GENOMIC DNA]</scope>
    <source>
        <strain evidence="7">CGMCC 4.7330</strain>
    </source>
</reference>
<organism evidence="6 7">
    <name type="scientific">Nocardia jiangsuensis</name>
    <dbReference type="NCBI Taxonomy" id="1691563"/>
    <lineage>
        <taxon>Bacteria</taxon>
        <taxon>Bacillati</taxon>
        <taxon>Actinomycetota</taxon>
        <taxon>Actinomycetes</taxon>
        <taxon>Mycobacteriales</taxon>
        <taxon>Nocardiaceae</taxon>
        <taxon>Nocardia</taxon>
    </lineage>
</organism>
<keyword evidence="4 5" id="KW-0234">DNA repair</keyword>
<proteinExistence type="inferred from homology"/>
<sequence>MNLRPDRGAAQPFGRIGRVQELVTDPPTAARRLLGATLWSGPVGLRIVEVEAYGGDQAGPWPDPASHSARGRTARNAVMFGPAGALYVYLSYGMHMCANVTTGPDGTAGATLLRSGEVLAGLDVARSRRPAARTDAALARGPGNLGSALGLSLADYGTDLTDPATSIRLELGPPLPDAAVAAGPRVGVSLAADVPWRFWLPDSPAVSAYRRSPRA</sequence>
<accession>A0ABV8E0V9</accession>
<dbReference type="RefSeq" id="WP_378616244.1">
    <property type="nucleotide sequence ID" value="NZ_JBHSAX010000023.1"/>
</dbReference>
<dbReference type="Gene3D" id="3.10.300.10">
    <property type="entry name" value="Methylpurine-DNA glycosylase (MPG)"/>
    <property type="match status" value="1"/>
</dbReference>
<dbReference type="SUPFAM" id="SSF50486">
    <property type="entry name" value="FMT C-terminal domain-like"/>
    <property type="match status" value="1"/>
</dbReference>
<name>A0ABV8E0V9_9NOCA</name>
<evidence type="ECO:0000313" key="7">
    <source>
        <dbReference type="Proteomes" id="UP001595696"/>
    </source>
</evidence>
<evidence type="ECO:0000256" key="3">
    <source>
        <dbReference type="ARBA" id="ARBA00022801"/>
    </source>
</evidence>
<keyword evidence="3 5" id="KW-0378">Hydrolase</keyword>
<protein>
    <recommendedName>
        <fullName evidence="5">Putative 3-methyladenine DNA glycosylase</fullName>
        <ecNumber evidence="5">3.2.2.-</ecNumber>
    </recommendedName>
</protein>
<dbReference type="HAMAP" id="MF_00527">
    <property type="entry name" value="3MGH"/>
    <property type="match status" value="1"/>
</dbReference>